<comment type="caution">
    <text evidence="2">The sequence shown here is derived from an EMBL/GenBank/DDBJ whole genome shotgun (WGS) entry which is preliminary data.</text>
</comment>
<dbReference type="EMBL" id="SNRY01000677">
    <property type="protein sequence ID" value="KAA6337700.1"/>
    <property type="molecule type" value="Genomic_DNA"/>
</dbReference>
<name>A0A5J4RX42_9ZZZZ</name>
<organism evidence="2">
    <name type="scientific">termite gut metagenome</name>
    <dbReference type="NCBI Taxonomy" id="433724"/>
    <lineage>
        <taxon>unclassified sequences</taxon>
        <taxon>metagenomes</taxon>
        <taxon>organismal metagenomes</taxon>
    </lineage>
</organism>
<feature type="coiled-coil region" evidence="1">
    <location>
        <begin position="74"/>
        <end position="101"/>
    </location>
</feature>
<dbReference type="SUPFAM" id="SSF46689">
    <property type="entry name" value="Homeodomain-like"/>
    <property type="match status" value="1"/>
</dbReference>
<evidence type="ECO:0000313" key="2">
    <source>
        <dbReference type="EMBL" id="KAA6337700.1"/>
    </source>
</evidence>
<keyword evidence="1" id="KW-0175">Coiled coil</keyword>
<dbReference type="InterPro" id="IPR009057">
    <property type="entry name" value="Homeodomain-like_sf"/>
</dbReference>
<proteinExistence type="predicted"/>
<dbReference type="AlphaFoldDB" id="A0A5J4RX42"/>
<reference evidence="2" key="1">
    <citation type="submission" date="2019-03" db="EMBL/GenBank/DDBJ databases">
        <title>Single cell metagenomics reveals metabolic interactions within the superorganism composed of flagellate Streblomastix strix and complex community of Bacteroidetes bacteria on its surface.</title>
        <authorList>
            <person name="Treitli S.C."/>
            <person name="Kolisko M."/>
            <person name="Husnik F."/>
            <person name="Keeling P."/>
            <person name="Hampl V."/>
        </authorList>
    </citation>
    <scope>NUCLEOTIDE SEQUENCE</scope>
    <source>
        <strain evidence="2">STM</strain>
    </source>
</reference>
<evidence type="ECO:0008006" key="3">
    <source>
        <dbReference type="Google" id="ProtNLM"/>
    </source>
</evidence>
<accession>A0A5J4RX42</accession>
<evidence type="ECO:0000256" key="1">
    <source>
        <dbReference type="SAM" id="Coils"/>
    </source>
</evidence>
<gene>
    <name evidence="2" type="ORF">EZS27_014248</name>
</gene>
<sequence length="130" mass="15196">MVDQKVYTPEFARMVAKSYYTSDKSLAIIGKEFTVKTSTVYNWVQRYKVEFSQEKSIQQEITTFSSVINTDSPVKKKKMTSEQLEQRNLELEAQLKEEQMRSITLNKMIDIAEQELKISIRKKSGTKQSR</sequence>
<protein>
    <recommendedName>
        <fullName evidence="3">Transposase Synechocystis PCC 6803 domain-containing protein</fullName>
    </recommendedName>
</protein>